<accession>A0A1G2CNI1</accession>
<dbReference type="EMBL" id="MHLE01000040">
    <property type="protein sequence ID" value="OGZ02191.1"/>
    <property type="molecule type" value="Genomic_DNA"/>
</dbReference>
<dbReference type="AlphaFoldDB" id="A0A1G2CNI1"/>
<dbReference type="Gene3D" id="3.30.2310.20">
    <property type="entry name" value="RelE-like"/>
    <property type="match status" value="1"/>
</dbReference>
<reference evidence="1 2" key="1">
    <citation type="journal article" date="2016" name="Nat. Commun.">
        <title>Thousands of microbial genomes shed light on interconnected biogeochemical processes in an aquifer system.</title>
        <authorList>
            <person name="Anantharaman K."/>
            <person name="Brown C.T."/>
            <person name="Hug L.A."/>
            <person name="Sharon I."/>
            <person name="Castelle C.J."/>
            <person name="Probst A.J."/>
            <person name="Thomas B.C."/>
            <person name="Singh A."/>
            <person name="Wilkins M.J."/>
            <person name="Karaoz U."/>
            <person name="Brodie E.L."/>
            <person name="Williams K.H."/>
            <person name="Hubbard S.S."/>
            <person name="Banfield J.F."/>
        </authorList>
    </citation>
    <scope>NUCLEOTIDE SEQUENCE [LARGE SCALE GENOMIC DNA]</scope>
</reference>
<protein>
    <recommendedName>
        <fullName evidence="3">Plasmid stabilization protein</fullName>
    </recommendedName>
</protein>
<dbReference type="Proteomes" id="UP000178599">
    <property type="component" value="Unassembled WGS sequence"/>
</dbReference>
<comment type="caution">
    <text evidence="1">The sequence shown here is derived from an EMBL/GenBank/DDBJ whole genome shotgun (WGS) entry which is preliminary data.</text>
</comment>
<evidence type="ECO:0000313" key="1">
    <source>
        <dbReference type="EMBL" id="OGZ02191.1"/>
    </source>
</evidence>
<organism evidence="1 2">
    <name type="scientific">Candidatus Liptonbacteria bacterium RIFOXYB1_FULL_36_10</name>
    <dbReference type="NCBI Taxonomy" id="1798654"/>
    <lineage>
        <taxon>Bacteria</taxon>
        <taxon>Candidatus Liptoniibacteriota</taxon>
    </lineage>
</organism>
<name>A0A1G2CNI1_9BACT</name>
<evidence type="ECO:0000313" key="2">
    <source>
        <dbReference type="Proteomes" id="UP000178599"/>
    </source>
</evidence>
<proteinExistence type="predicted"/>
<gene>
    <name evidence="1" type="ORF">A2390_00365</name>
</gene>
<sequence length="85" mass="10236">MEVYFKPTFVRQFKLFEEELQEEILEKVELFKNSKNHKQLKVHKLKGRLSNHYGFSANYQIRIVFNYISKEEVVLLAVGSHEVYK</sequence>
<evidence type="ECO:0008006" key="3">
    <source>
        <dbReference type="Google" id="ProtNLM"/>
    </source>
</evidence>
<dbReference type="InterPro" id="IPR035093">
    <property type="entry name" value="RelE/ParE_toxin_dom_sf"/>
</dbReference>
<dbReference type="SUPFAM" id="SSF143011">
    <property type="entry name" value="RelE-like"/>
    <property type="match status" value="1"/>
</dbReference>